<dbReference type="Pfam" id="PF13458">
    <property type="entry name" value="Peripla_BP_6"/>
    <property type="match status" value="1"/>
</dbReference>
<feature type="region of interest" description="Disordered" evidence="4">
    <location>
        <begin position="23"/>
        <end position="45"/>
    </location>
</feature>
<accession>A0ABX8ZHH3</accession>
<evidence type="ECO:0000259" key="5">
    <source>
        <dbReference type="Pfam" id="PF13458"/>
    </source>
</evidence>
<dbReference type="PANTHER" id="PTHR30483:SF6">
    <property type="entry name" value="PERIPLASMIC BINDING PROTEIN OF ABC TRANSPORTER FOR NATURAL AMINO ACIDS"/>
    <property type="match status" value="1"/>
</dbReference>
<evidence type="ECO:0000256" key="1">
    <source>
        <dbReference type="ARBA" id="ARBA00010062"/>
    </source>
</evidence>
<dbReference type="CDD" id="cd06339">
    <property type="entry name" value="PBP1_YraM_LppC_lipoprotein-like"/>
    <property type="match status" value="1"/>
</dbReference>
<dbReference type="PANTHER" id="PTHR30483">
    <property type="entry name" value="LEUCINE-SPECIFIC-BINDING PROTEIN"/>
    <property type="match status" value="1"/>
</dbReference>
<dbReference type="PROSITE" id="PS51257">
    <property type="entry name" value="PROKAR_LIPOPROTEIN"/>
    <property type="match status" value="1"/>
</dbReference>
<keyword evidence="2" id="KW-0732">Signal</keyword>
<sequence length="375" mass="39286">MNRRGAMLATGAILLSGCSIIPKTTAPAEPTPTPEPSATTLPEDSDRHRIALLVPLSGENGAVGQSIANATTMAILDTNADNIRITTYDTSRGAQDAARMALADGNKLILGPLLGSNVGAIKPQAAAANVPIITFSNDTSVAGRGVFVMGHIPEQSIERSVEYARSNGARSFAVLAPESEYGQRAEAAMQAAISSYGGRLVGTERYARSNTSVVSAAGRLKSMGGFDSVLIADGGAPSIRGAEAIAGSSLQIIGTERWAGESALVRSRALDGAIFSAVSDGRYSGFVNSYEARFGGQPYRIATLGYDAVLLTLRVARDWRIGRQFPTSVLLQEGGFDGMDGPFRFQRNGVVERAMEVREVRDGSIVTISNAPAGF</sequence>
<dbReference type="InterPro" id="IPR051010">
    <property type="entry name" value="BCAA_transport"/>
</dbReference>
<reference evidence="6 7" key="1">
    <citation type="submission" date="2021-08" db="EMBL/GenBank/DDBJ databases">
        <title>Comparative Genomics Analysis of the Genus Qipengyuania Reveals Extensive Genetic Diversity and Metabolic Versatility, Including the Description of Fifteen Novel Species.</title>
        <authorList>
            <person name="Liu Y."/>
        </authorList>
    </citation>
    <scope>NUCLEOTIDE SEQUENCE [LARGE SCALE GENOMIC DNA]</scope>
    <source>
        <strain evidence="6 7">1XM2-8</strain>
    </source>
</reference>
<dbReference type="Proteomes" id="UP000824280">
    <property type="component" value="Chromosome"/>
</dbReference>
<dbReference type="InterPro" id="IPR028081">
    <property type="entry name" value="Leu-bd"/>
</dbReference>
<name>A0ABX8ZHH3_9SPHN</name>
<evidence type="ECO:0000313" key="6">
    <source>
        <dbReference type="EMBL" id="QZD88466.1"/>
    </source>
</evidence>
<keyword evidence="7" id="KW-1185">Reference proteome</keyword>
<organism evidence="6 7">
    <name type="scientific">Qipengyuania psychrotolerans</name>
    <dbReference type="NCBI Taxonomy" id="2867238"/>
    <lineage>
        <taxon>Bacteria</taxon>
        <taxon>Pseudomonadati</taxon>
        <taxon>Pseudomonadota</taxon>
        <taxon>Alphaproteobacteria</taxon>
        <taxon>Sphingomonadales</taxon>
        <taxon>Erythrobacteraceae</taxon>
        <taxon>Qipengyuania</taxon>
    </lineage>
</organism>
<feature type="domain" description="Leucine-binding protein" evidence="5">
    <location>
        <begin position="49"/>
        <end position="363"/>
    </location>
</feature>
<gene>
    <name evidence="6" type="ORF">K3166_06425</name>
</gene>
<proteinExistence type="inferred from homology"/>
<evidence type="ECO:0000256" key="3">
    <source>
        <dbReference type="ARBA" id="ARBA00022970"/>
    </source>
</evidence>
<dbReference type="Gene3D" id="3.40.50.2300">
    <property type="match status" value="2"/>
</dbReference>
<evidence type="ECO:0000313" key="7">
    <source>
        <dbReference type="Proteomes" id="UP000824280"/>
    </source>
</evidence>
<evidence type="ECO:0000256" key="4">
    <source>
        <dbReference type="SAM" id="MobiDB-lite"/>
    </source>
</evidence>
<dbReference type="EMBL" id="CP081297">
    <property type="protein sequence ID" value="QZD88466.1"/>
    <property type="molecule type" value="Genomic_DNA"/>
</dbReference>
<protein>
    <submittedName>
        <fullName evidence="6">Penicillin-binding protein activator</fullName>
    </submittedName>
</protein>
<comment type="similarity">
    <text evidence="1">Belongs to the leucine-binding protein family.</text>
</comment>
<dbReference type="SUPFAM" id="SSF53822">
    <property type="entry name" value="Periplasmic binding protein-like I"/>
    <property type="match status" value="1"/>
</dbReference>
<keyword evidence="3" id="KW-0813">Transport</keyword>
<dbReference type="InterPro" id="IPR028082">
    <property type="entry name" value="Peripla_BP_I"/>
</dbReference>
<evidence type="ECO:0000256" key="2">
    <source>
        <dbReference type="ARBA" id="ARBA00022729"/>
    </source>
</evidence>
<keyword evidence="3" id="KW-0029">Amino-acid transport</keyword>